<comment type="caution">
    <text evidence="1">The sequence shown here is derived from an EMBL/GenBank/DDBJ whole genome shotgun (WGS) entry which is preliminary data.</text>
</comment>
<sequence length="253" mass="27920">MTELTRPVAMPAAQALDLLNRGELTIEARVTSASNATLYCRVECEGIAAACVYKPVSGERPLWDFPDGTLAGREVAAYLVAGAAGWEQIPPTVLRTGPMGTGMVQLWIEQDDEFDIIAAINSGEEPQLRRMALLDAVLNNSDRKVSHLLPVPASDLHGSALHIFGIDHGVSFATENKLRTVLWQWAGDPVPDEGIEMLNRLAEQLDAELGEWLSELLTTREVRATRRRVQRLLARQTFPMPPTDWPAVPYPPY</sequence>
<proteinExistence type="predicted"/>
<reference evidence="2" key="1">
    <citation type="submission" date="2023-07" db="EMBL/GenBank/DDBJ databases">
        <title>30 novel species of actinomycetes from the DSMZ collection.</title>
        <authorList>
            <person name="Nouioui I."/>
        </authorList>
    </citation>
    <scope>NUCLEOTIDE SEQUENCE [LARGE SCALE GENOMIC DNA]</scope>
    <source>
        <strain evidence="2">DSM 44399</strain>
    </source>
</reference>
<dbReference type="EMBL" id="JAVREH010000023">
    <property type="protein sequence ID" value="MDT0262833.1"/>
    <property type="molecule type" value="Genomic_DNA"/>
</dbReference>
<accession>A0ABU2JCV9</accession>
<organism evidence="1 2">
    <name type="scientific">Jatrophihabitans lederbergiae</name>
    <dbReference type="NCBI Taxonomy" id="3075547"/>
    <lineage>
        <taxon>Bacteria</taxon>
        <taxon>Bacillati</taxon>
        <taxon>Actinomycetota</taxon>
        <taxon>Actinomycetes</taxon>
        <taxon>Jatrophihabitantales</taxon>
        <taxon>Jatrophihabitantaceae</taxon>
        <taxon>Jatrophihabitans</taxon>
    </lineage>
</organism>
<gene>
    <name evidence="1" type="ORF">RM423_15665</name>
</gene>
<dbReference type="RefSeq" id="WP_311423980.1">
    <property type="nucleotide sequence ID" value="NZ_JAVREH010000023.1"/>
</dbReference>
<name>A0ABU2JCV9_9ACTN</name>
<dbReference type="Proteomes" id="UP001183176">
    <property type="component" value="Unassembled WGS sequence"/>
</dbReference>
<protein>
    <submittedName>
        <fullName evidence="1">SCO1664 family protein</fullName>
    </submittedName>
</protein>
<evidence type="ECO:0000313" key="1">
    <source>
        <dbReference type="EMBL" id="MDT0262833.1"/>
    </source>
</evidence>
<evidence type="ECO:0000313" key="2">
    <source>
        <dbReference type="Proteomes" id="UP001183176"/>
    </source>
</evidence>
<keyword evidence="2" id="KW-1185">Reference proteome</keyword>